<keyword evidence="1" id="KW-0812">Transmembrane</keyword>
<name>A0A8S5S785_9CAUD</name>
<proteinExistence type="predicted"/>
<organism evidence="2">
    <name type="scientific">Myoviridae sp. ct1ba2</name>
    <dbReference type="NCBI Taxonomy" id="2827654"/>
    <lineage>
        <taxon>Viruses</taxon>
        <taxon>Duplodnaviria</taxon>
        <taxon>Heunggongvirae</taxon>
        <taxon>Uroviricota</taxon>
        <taxon>Caudoviricetes</taxon>
    </lineage>
</organism>
<protein>
    <submittedName>
        <fullName evidence="2">Uncharacterized protein</fullName>
    </submittedName>
</protein>
<accession>A0A8S5S785</accession>
<keyword evidence="1" id="KW-0472">Membrane</keyword>
<evidence type="ECO:0000313" key="2">
    <source>
        <dbReference type="EMBL" id="DAF46562.1"/>
    </source>
</evidence>
<reference evidence="2" key="1">
    <citation type="journal article" date="2021" name="Proc. Natl. Acad. Sci. U.S.A.">
        <title>A Catalog of Tens of Thousands of Viruses from Human Metagenomes Reveals Hidden Associations with Chronic Diseases.</title>
        <authorList>
            <person name="Tisza M.J."/>
            <person name="Buck C.B."/>
        </authorList>
    </citation>
    <scope>NUCLEOTIDE SEQUENCE</scope>
    <source>
        <strain evidence="2">Ct1ba2</strain>
    </source>
</reference>
<evidence type="ECO:0000256" key="1">
    <source>
        <dbReference type="SAM" id="Phobius"/>
    </source>
</evidence>
<sequence>MCIKIESLNSLVFYTFLFSFSKILISSSISSLSA</sequence>
<keyword evidence="1" id="KW-1133">Transmembrane helix</keyword>
<dbReference type="EMBL" id="BK032540">
    <property type="protein sequence ID" value="DAF46562.1"/>
    <property type="molecule type" value="Genomic_DNA"/>
</dbReference>
<feature type="transmembrane region" description="Helical" evidence="1">
    <location>
        <begin position="12"/>
        <end position="32"/>
    </location>
</feature>